<name>A0A2T7PNE6_POMCA</name>
<evidence type="ECO:0000313" key="1">
    <source>
        <dbReference type="EMBL" id="PVD34940.1"/>
    </source>
</evidence>
<protein>
    <submittedName>
        <fullName evidence="1">Uncharacterized protein</fullName>
    </submittedName>
</protein>
<sequence length="124" mass="13608">MIRCVSNCTYSPNALTYLGSAPRSQCHLCPIVSRCRVLLVVMATKCQLPQNRDKQMLWSLRRLRLVHNHACTCPTTDKNRFVRTILCDKQGKEVKVSGVGGLTGKGVQVSRSVDEVMGACGASV</sequence>
<proteinExistence type="predicted"/>
<accession>A0A2T7PNE6</accession>
<dbReference type="EMBL" id="PZQS01000003">
    <property type="protein sequence ID" value="PVD34940.1"/>
    <property type="molecule type" value="Genomic_DNA"/>
</dbReference>
<evidence type="ECO:0000313" key="2">
    <source>
        <dbReference type="Proteomes" id="UP000245119"/>
    </source>
</evidence>
<comment type="caution">
    <text evidence="1">The sequence shown here is derived from an EMBL/GenBank/DDBJ whole genome shotgun (WGS) entry which is preliminary data.</text>
</comment>
<organism evidence="1 2">
    <name type="scientific">Pomacea canaliculata</name>
    <name type="common">Golden apple snail</name>
    <dbReference type="NCBI Taxonomy" id="400727"/>
    <lineage>
        <taxon>Eukaryota</taxon>
        <taxon>Metazoa</taxon>
        <taxon>Spiralia</taxon>
        <taxon>Lophotrochozoa</taxon>
        <taxon>Mollusca</taxon>
        <taxon>Gastropoda</taxon>
        <taxon>Caenogastropoda</taxon>
        <taxon>Architaenioglossa</taxon>
        <taxon>Ampullarioidea</taxon>
        <taxon>Ampullariidae</taxon>
        <taxon>Pomacea</taxon>
    </lineage>
</organism>
<dbReference type="AlphaFoldDB" id="A0A2T7PNE6"/>
<reference evidence="1 2" key="1">
    <citation type="submission" date="2018-04" db="EMBL/GenBank/DDBJ databases">
        <title>The genome of golden apple snail Pomacea canaliculata provides insight into stress tolerance and invasive adaptation.</title>
        <authorList>
            <person name="Liu C."/>
            <person name="Liu B."/>
            <person name="Ren Y."/>
            <person name="Zhang Y."/>
            <person name="Wang H."/>
            <person name="Li S."/>
            <person name="Jiang F."/>
            <person name="Yin L."/>
            <person name="Zhang G."/>
            <person name="Qian W."/>
            <person name="Fan W."/>
        </authorList>
    </citation>
    <scope>NUCLEOTIDE SEQUENCE [LARGE SCALE GENOMIC DNA]</scope>
    <source>
        <strain evidence="1">SZHN2017</strain>
        <tissue evidence="1">Muscle</tissue>
    </source>
</reference>
<dbReference type="Proteomes" id="UP000245119">
    <property type="component" value="Linkage Group LG3"/>
</dbReference>
<gene>
    <name evidence="1" type="ORF">C0Q70_06221</name>
</gene>
<keyword evidence="2" id="KW-1185">Reference proteome</keyword>